<feature type="signal peptide" evidence="2">
    <location>
        <begin position="1"/>
        <end position="21"/>
    </location>
</feature>
<dbReference type="InterPro" id="IPR003610">
    <property type="entry name" value="CBM5/12"/>
</dbReference>
<accession>A0A7T2PHL7</accession>
<name>A0A7T2PHL7_9GAMM</name>
<dbReference type="GO" id="GO:0005975">
    <property type="term" value="P:carbohydrate metabolic process"/>
    <property type="evidence" value="ECO:0007669"/>
    <property type="project" value="InterPro"/>
</dbReference>
<dbReference type="InterPro" id="IPR036573">
    <property type="entry name" value="CBM_sf_5/12"/>
</dbReference>
<dbReference type="Pfam" id="PF02839">
    <property type="entry name" value="CBM_5_12"/>
    <property type="match status" value="1"/>
</dbReference>
<keyword evidence="1" id="KW-0378">Hydrolase</keyword>
<dbReference type="CDD" id="cd12215">
    <property type="entry name" value="ChiC_BD"/>
    <property type="match status" value="1"/>
</dbReference>
<dbReference type="AlphaFoldDB" id="A0A7T2PHL7"/>
<dbReference type="GO" id="GO:0030246">
    <property type="term" value="F:carbohydrate binding"/>
    <property type="evidence" value="ECO:0007669"/>
    <property type="project" value="InterPro"/>
</dbReference>
<dbReference type="SUPFAM" id="SSF51055">
    <property type="entry name" value="Carbohydrate binding domain"/>
    <property type="match status" value="1"/>
</dbReference>
<feature type="chain" id="PRO_5032714577" evidence="2">
    <location>
        <begin position="22"/>
        <end position="728"/>
    </location>
</feature>
<evidence type="ECO:0000313" key="5">
    <source>
        <dbReference type="Proteomes" id="UP000595101"/>
    </source>
</evidence>
<protein>
    <submittedName>
        <fullName evidence="4">Sugar-binding protein</fullName>
    </submittedName>
</protein>
<reference evidence="4 5" key="1">
    <citation type="submission" date="2020-12" db="EMBL/GenBank/DDBJ databases">
        <title>FDA dAtabase for Regulatory Grade micrObial Sequences (FDA-ARGOS): Supporting development and validation of Infectious Disease Dx tests.</title>
        <authorList>
            <person name="Sproer C."/>
            <person name="Gronow S."/>
            <person name="Severitt S."/>
            <person name="Schroder I."/>
            <person name="Tallon L."/>
            <person name="Sadzewicz L."/>
            <person name="Zhao X."/>
            <person name="Boylan J."/>
            <person name="Ott S."/>
            <person name="Bowen H."/>
            <person name="Vavikolanu K."/>
            <person name="Mehta A."/>
            <person name="Aluvathingal J."/>
            <person name="Nadendla S."/>
            <person name="Lowell S."/>
            <person name="Myers T."/>
            <person name="Yan Y."/>
            <person name="Sichtig H."/>
        </authorList>
    </citation>
    <scope>NUCLEOTIDE SEQUENCE [LARGE SCALE GENOMIC DNA]</scope>
    <source>
        <strain evidence="4 5">FDAARGOS_933</strain>
    </source>
</reference>
<evidence type="ECO:0000256" key="2">
    <source>
        <dbReference type="SAM" id="SignalP"/>
    </source>
</evidence>
<dbReference type="Gene3D" id="2.10.10.20">
    <property type="entry name" value="Carbohydrate-binding module superfamily 5/12"/>
    <property type="match status" value="1"/>
</dbReference>
<organism evidence="4 5">
    <name type="scientific">Aeromonas allosaccharophila</name>
    <dbReference type="NCBI Taxonomy" id="656"/>
    <lineage>
        <taxon>Bacteria</taxon>
        <taxon>Pseudomonadati</taxon>
        <taxon>Pseudomonadota</taxon>
        <taxon>Gammaproteobacteria</taxon>
        <taxon>Aeromonadales</taxon>
        <taxon>Aeromonadaceae</taxon>
        <taxon>Aeromonas</taxon>
    </lineage>
</organism>
<evidence type="ECO:0000259" key="3">
    <source>
        <dbReference type="SMART" id="SM00495"/>
    </source>
</evidence>
<feature type="domain" description="Chitin-binding type-3" evidence="3">
    <location>
        <begin position="682"/>
        <end position="724"/>
    </location>
</feature>
<dbReference type="SUPFAM" id="SSF51120">
    <property type="entry name" value="beta-Roll"/>
    <property type="match status" value="1"/>
</dbReference>
<evidence type="ECO:0000256" key="1">
    <source>
        <dbReference type="ARBA" id="ARBA00022801"/>
    </source>
</evidence>
<dbReference type="Gene3D" id="2.150.10.10">
    <property type="entry name" value="Serralysin-like metalloprotease, C-terminal"/>
    <property type="match status" value="1"/>
</dbReference>
<dbReference type="InterPro" id="IPR011049">
    <property type="entry name" value="Serralysin-like_metalloprot_C"/>
</dbReference>
<dbReference type="GeneID" id="60785066"/>
<dbReference type="SMART" id="SM00495">
    <property type="entry name" value="ChtBD3"/>
    <property type="match status" value="1"/>
</dbReference>
<dbReference type="EMBL" id="CP065745">
    <property type="protein sequence ID" value="QPR55904.1"/>
    <property type="molecule type" value="Genomic_DNA"/>
</dbReference>
<gene>
    <name evidence="4" type="ORF">I6G90_05630</name>
</gene>
<dbReference type="RefSeq" id="WP_197930156.1">
    <property type="nucleotide sequence ID" value="NZ_CP065745.1"/>
</dbReference>
<sequence length="728" mass="78724">MKHGLSLSLLGGIFVATTASASTGGMQEFLDSLRNFESGINPALSQFYLDNLDNPVYTYAKVTKPGRLVRDCATGSMVQEPTTIKQYFTKLGLGSIYNENTPHDPSMFKLMQYSSMNAWGFVGYQLGEAVLIDGGYYSPPTVQIAGKEYDSFYMFVPDSTWSGCKTEALAEIPGSGGNQVYVTDINRWQGHFIGKNGVNNFTDFIKPDKQELVIRDVMHFNYKVISKLLQDANMTWAQALSKSWTDTDDNGQQVTVKATMSGILAAAHLRGAWGTAELLTKDKITCDEQGTCITKYVHKFGGYNTLFDVPGDSVTQGSPYDEVLMAGWGNDTVILGGGNNQLLLNEQKGSITTVTDFVIGQDKIVLRGWSSESPLASMVVTQGKNGTEIDVSGQKIILNNINAGDVLANPSQVIIQSMVYTLAWNSGKQVVAQFDPKVDRIEGSSGIGFKHLKAYETSSSVVIGPQADDGGIYASYELMGLTLADLSPDMFLNVTGSFDRLGFIVPLDHKTWGWNMSLVVNSFNPQKTVLTVPSNQPVPFSAVKLTQNGANTELTLLEPFAKGDKKIVILRNTDVKSLSAQNFSGFSGQYKEVTIDVPVMFDIRASVVGTGGTISPAPDTAGIIQAKGGSALTVAFIPNPGYRVKSITVDGAAQPVASAYTFPSLAANHRLEVSFEKGSACPTSWDSTQVYNTGDKATYVGNLYEAKWWNTNSQPDQGGPWKLVGACQ</sequence>
<dbReference type="GO" id="GO:0004553">
    <property type="term" value="F:hydrolase activity, hydrolyzing O-glycosyl compounds"/>
    <property type="evidence" value="ECO:0007669"/>
    <property type="project" value="InterPro"/>
</dbReference>
<dbReference type="GO" id="GO:0005576">
    <property type="term" value="C:extracellular region"/>
    <property type="evidence" value="ECO:0007669"/>
    <property type="project" value="InterPro"/>
</dbReference>
<evidence type="ECO:0000313" key="4">
    <source>
        <dbReference type="EMBL" id="QPR55904.1"/>
    </source>
</evidence>
<dbReference type="KEGG" id="aall:I6G90_05630"/>
<proteinExistence type="predicted"/>
<keyword evidence="2" id="KW-0732">Signal</keyword>
<dbReference type="Proteomes" id="UP000595101">
    <property type="component" value="Chromosome"/>
</dbReference>